<dbReference type="PANTHER" id="PTHR43611">
    <property type="entry name" value="ALPHA-D-GLUCOSE 1-PHOSPHATE PHOSPHATASE"/>
    <property type="match status" value="1"/>
</dbReference>
<sequence length="206" mass="24244">MKFKAVIFDFGNVIINIEFQRIYQTFAKFTAKSPEYIEKKITENQIFKRYETGQFSDEEFREVIRQTLGFPLSDFEVDTAWNAILLDIPAERIELIKKIRQKYPVYLLSNTNNIHIQASNTYLKKAHGISNLDVLFDNLFLSYEMAMWKPDVEIYHSVLKKINLQPNEVIFFDDNLHNIESAKKIGMQTILVEPPTSILEYCKNIF</sequence>
<dbReference type="EMBL" id="CAKLPY010000001">
    <property type="protein sequence ID" value="CAH0995469.1"/>
    <property type="molecule type" value="Genomic_DNA"/>
</dbReference>
<dbReference type="NCBIfam" id="TIGR01509">
    <property type="entry name" value="HAD-SF-IA-v3"/>
    <property type="match status" value="1"/>
</dbReference>
<evidence type="ECO:0000313" key="1">
    <source>
        <dbReference type="EMBL" id="CAH0995469.1"/>
    </source>
</evidence>
<dbReference type="Proteomes" id="UP000837932">
    <property type="component" value="Unassembled WGS sequence"/>
</dbReference>
<dbReference type="Pfam" id="PF00702">
    <property type="entry name" value="Hydrolase"/>
    <property type="match status" value="1"/>
</dbReference>
<gene>
    <name evidence="1" type="primary">yihX</name>
    <name evidence="1" type="ORF">EMA8858_01592</name>
</gene>
<name>A0ABN8ERE6_9BACT</name>
<dbReference type="PRINTS" id="PR00413">
    <property type="entry name" value="HADHALOGNASE"/>
</dbReference>
<keyword evidence="1" id="KW-0378">Hydrolase</keyword>
<evidence type="ECO:0000313" key="2">
    <source>
        <dbReference type="Proteomes" id="UP000837932"/>
    </source>
</evidence>
<dbReference type="SFLD" id="SFLDG01129">
    <property type="entry name" value="C1.5:_HAD__Beta-PGM__Phosphata"/>
    <property type="match status" value="1"/>
</dbReference>
<keyword evidence="2" id="KW-1185">Reference proteome</keyword>
<dbReference type="SFLD" id="SFLDS00003">
    <property type="entry name" value="Haloacid_Dehalogenase"/>
    <property type="match status" value="1"/>
</dbReference>
<comment type="caution">
    <text evidence="1">The sequence shown here is derived from an EMBL/GenBank/DDBJ whole genome shotgun (WGS) entry which is preliminary data.</text>
</comment>
<protein>
    <submittedName>
        <fullName evidence="1">Alpha-D-glucose 1-phosphate phosphatase YihX</fullName>
        <ecNumber evidence="1">3.1.3.10</ecNumber>
    </submittedName>
</protein>
<organism evidence="1 2">
    <name type="scientific">Emticicia aquatica</name>
    <dbReference type="NCBI Taxonomy" id="1681835"/>
    <lineage>
        <taxon>Bacteria</taxon>
        <taxon>Pseudomonadati</taxon>
        <taxon>Bacteroidota</taxon>
        <taxon>Cytophagia</taxon>
        <taxon>Cytophagales</taxon>
        <taxon>Leadbetterellaceae</taxon>
        <taxon>Emticicia</taxon>
    </lineage>
</organism>
<dbReference type="InterPro" id="IPR036412">
    <property type="entry name" value="HAD-like_sf"/>
</dbReference>
<dbReference type="InterPro" id="IPR023214">
    <property type="entry name" value="HAD_sf"/>
</dbReference>
<dbReference type="EC" id="3.1.3.10" evidence="1"/>
<dbReference type="Gene3D" id="1.10.150.240">
    <property type="entry name" value="Putative phosphatase, domain 2"/>
    <property type="match status" value="1"/>
</dbReference>
<dbReference type="GO" id="GO:0008877">
    <property type="term" value="F:glucose-1-phosphatase activity"/>
    <property type="evidence" value="ECO:0007669"/>
    <property type="project" value="UniProtKB-EC"/>
</dbReference>
<dbReference type="Gene3D" id="3.40.50.1000">
    <property type="entry name" value="HAD superfamily/HAD-like"/>
    <property type="match status" value="1"/>
</dbReference>
<dbReference type="PANTHER" id="PTHR43611:SF3">
    <property type="entry name" value="FLAVIN MONONUCLEOTIDE HYDROLASE 1, CHLOROPLATIC"/>
    <property type="match status" value="1"/>
</dbReference>
<reference evidence="1" key="1">
    <citation type="submission" date="2021-12" db="EMBL/GenBank/DDBJ databases">
        <authorList>
            <person name="Rodrigo-Torres L."/>
            <person name="Arahal R. D."/>
            <person name="Lucena T."/>
        </authorList>
    </citation>
    <scope>NUCLEOTIDE SEQUENCE</scope>
    <source>
        <strain evidence="1">CECT 8858</strain>
    </source>
</reference>
<dbReference type="InterPro" id="IPR006439">
    <property type="entry name" value="HAD-SF_hydro_IA"/>
</dbReference>
<dbReference type="InterPro" id="IPR023198">
    <property type="entry name" value="PGP-like_dom2"/>
</dbReference>
<dbReference type="CDD" id="cd02603">
    <property type="entry name" value="HAD_sEH-N_like"/>
    <property type="match status" value="1"/>
</dbReference>
<dbReference type="RefSeq" id="WP_238806021.1">
    <property type="nucleotide sequence ID" value="NZ_CAKLPY010000001.1"/>
</dbReference>
<dbReference type="SUPFAM" id="SSF56784">
    <property type="entry name" value="HAD-like"/>
    <property type="match status" value="1"/>
</dbReference>
<proteinExistence type="predicted"/>
<accession>A0ABN8ERE6</accession>